<evidence type="ECO:0000313" key="1">
    <source>
        <dbReference type="EMBL" id="VDM04500.1"/>
    </source>
</evidence>
<dbReference type="STRING" id="70667.A0A183TNR6"/>
<organism evidence="3">
    <name type="scientific">Schistocephalus solidus</name>
    <name type="common">Tapeworm</name>
    <dbReference type="NCBI Taxonomy" id="70667"/>
    <lineage>
        <taxon>Eukaryota</taxon>
        <taxon>Metazoa</taxon>
        <taxon>Spiralia</taxon>
        <taxon>Lophotrochozoa</taxon>
        <taxon>Platyhelminthes</taxon>
        <taxon>Cestoda</taxon>
        <taxon>Eucestoda</taxon>
        <taxon>Diphyllobothriidea</taxon>
        <taxon>Diphyllobothriidae</taxon>
        <taxon>Schistocephalus</taxon>
    </lineage>
</organism>
<evidence type="ECO:0000313" key="3">
    <source>
        <dbReference type="WBParaSite" id="SSLN_0001879701-mRNA-1"/>
    </source>
</evidence>
<reference evidence="3" key="1">
    <citation type="submission" date="2016-06" db="UniProtKB">
        <authorList>
            <consortium name="WormBaseParasite"/>
        </authorList>
    </citation>
    <scope>IDENTIFICATION</scope>
</reference>
<evidence type="ECO:0000313" key="2">
    <source>
        <dbReference type="Proteomes" id="UP000275846"/>
    </source>
</evidence>
<sequence>MHTVLTTPGIGLTGDRGIACVQHHPSCGVRNTLVAVVKAAGPLALRAVAREVGVKFPTRIVEAAFRRLSKLHMDEPLFALSGQLSPAGPTSPIHLTAPIWLTDQVQCCRNSLLHSAVKLLTESPGQALASGDLLSLDLDLLMREEHLPEAAPRLAAHVLSVFPRCCQVPRHLSSDAHEWINEIPTAPFYYLAKPQPRKRAWQNPRRKYTLVSLTLV</sequence>
<accession>A0A183TNR6</accession>
<proteinExistence type="predicted"/>
<reference evidence="1 2" key="2">
    <citation type="submission" date="2018-11" db="EMBL/GenBank/DDBJ databases">
        <authorList>
            <consortium name="Pathogen Informatics"/>
        </authorList>
    </citation>
    <scope>NUCLEOTIDE SEQUENCE [LARGE SCALE GENOMIC DNA]</scope>
    <source>
        <strain evidence="1 2">NST_G2</strain>
    </source>
</reference>
<dbReference type="AlphaFoldDB" id="A0A183TNR6"/>
<dbReference type="WBParaSite" id="SSLN_0001879701-mRNA-1">
    <property type="protein sequence ID" value="SSLN_0001879701-mRNA-1"/>
    <property type="gene ID" value="SSLN_0001879701"/>
</dbReference>
<protein>
    <submittedName>
        <fullName evidence="3">Dihydropteroate synthase</fullName>
    </submittedName>
</protein>
<gene>
    <name evidence="1" type="ORF">SSLN_LOCUS18114</name>
</gene>
<name>A0A183TNR6_SCHSO</name>
<dbReference type="Proteomes" id="UP000275846">
    <property type="component" value="Unassembled WGS sequence"/>
</dbReference>
<dbReference type="EMBL" id="UYSU01043715">
    <property type="protein sequence ID" value="VDM04500.1"/>
    <property type="molecule type" value="Genomic_DNA"/>
</dbReference>
<keyword evidence="2" id="KW-1185">Reference proteome</keyword>